<dbReference type="PANTHER" id="PTHR43581">
    <property type="entry name" value="ATP/GTP PHOSPHATASE"/>
    <property type="match status" value="1"/>
</dbReference>
<reference evidence="3 4" key="2">
    <citation type="submission" date="2024-03" db="EMBL/GenBank/DDBJ databases">
        <title>The Genome Sequence of Enterococcus sp. DIV2402.</title>
        <authorList>
            <consortium name="The Broad Institute Genomics Platform"/>
            <consortium name="The Broad Institute Microbial Omics Core"/>
            <consortium name="The Broad Institute Genomic Center for Infectious Diseases"/>
            <person name="Earl A."/>
            <person name="Manson A."/>
            <person name="Gilmore M."/>
            <person name="Schwartman J."/>
            <person name="Shea T."/>
            <person name="Abouelleil A."/>
            <person name="Cao P."/>
            <person name="Chapman S."/>
            <person name="Cusick C."/>
            <person name="Young S."/>
            <person name="Neafsey D."/>
            <person name="Nusbaum C."/>
            <person name="Birren B."/>
        </authorList>
    </citation>
    <scope>NUCLEOTIDE SEQUENCE [LARGE SCALE GENOMIC DNA]</scope>
    <source>
        <strain evidence="3 4">DIV2402</strain>
    </source>
</reference>
<feature type="domain" description="OLD protein-like TOPRIM" evidence="2">
    <location>
        <begin position="420"/>
        <end position="483"/>
    </location>
</feature>
<keyword evidence="4" id="KW-1185">Reference proteome</keyword>
<dbReference type="RefSeq" id="WP_207941557.1">
    <property type="nucleotide sequence ID" value="NZ_CP147251.1"/>
</dbReference>
<evidence type="ECO:0000259" key="2">
    <source>
        <dbReference type="Pfam" id="PF20469"/>
    </source>
</evidence>
<name>A0ABZ2SIP7_9ENTE</name>
<organism evidence="3 4">
    <name type="scientific">Candidatus Enterococcus lowellii</name>
    <dbReference type="NCBI Taxonomy" id="2230877"/>
    <lineage>
        <taxon>Bacteria</taxon>
        <taxon>Bacillati</taxon>
        <taxon>Bacillota</taxon>
        <taxon>Bacilli</taxon>
        <taxon>Lactobacillales</taxon>
        <taxon>Enterococcaceae</taxon>
        <taxon>Enterococcus</taxon>
    </lineage>
</organism>
<gene>
    <name evidence="3" type="ORF">DOK78_000326</name>
</gene>
<feature type="domain" description="Endonuclease GajA/Old nuclease/RecF-like AAA" evidence="1">
    <location>
        <begin position="1"/>
        <end position="368"/>
    </location>
</feature>
<evidence type="ECO:0000259" key="1">
    <source>
        <dbReference type="Pfam" id="PF13175"/>
    </source>
</evidence>
<dbReference type="Pfam" id="PF20469">
    <property type="entry name" value="OLD-like_TOPRIM"/>
    <property type="match status" value="1"/>
</dbReference>
<sequence length="690" mass="78394">MKLKKMILKNYRSIGDDEQVIDFENLTMLIGNNSVGKTAALSGLNKLFSDVPNERVLKRSDFHLPKGIQPEDFKKQELVIEAIFEFDELLDDQVESSPAIPIFFESFIVEGPDSLPKLRVRLEASWEDGNTVDGTIESNIYFITCPETSEVTDDNKKNASRHDLNKIRLIYVPAVRDPGKQLKNVSGSMIHQVMNSINWKDETRENVKEHIDKINEDFSVESGVNILKNAIQKEWYEYQSDTRYTKADLKFNATTIDAAVKNTEVLFSPTETGREYSIDEMGDGMKSLFYISIVDSILAVEAKINEEMVNGEDLSFTKEPPVLTIVAVEEPENHISPHILGKLVNKLRDISKKGNAQTIITSHSPAIVKRINPEEIRHFRMNYGTLSTSIKKLTLPDNETNSDQYKYVKEAVKAYPEIYFAKLVIFGEGDSEEILLPKFFEADGSGLDSSGVSIVPLGGRHVNHFWRLVSDLGIPHITLLDLDCEREGGGWGRIKYVIKQLLQIGINREELLKLKNGKLLDDDGLNEMHSWVVKNVDSMNNIITRLENHNVYFSSPLDIDFMMLESYGQDYISTISDREGPRIKLSGTNKKVVDLNDSEKELDEFQERIIHDIGKTLKNNDATGITYSETQKELMIWYNYFFLNRGKPSTHIAVLSQISDAKLIEQSPEVLKRMIFAAKKIISEHGDNNE</sequence>
<evidence type="ECO:0000313" key="3">
    <source>
        <dbReference type="EMBL" id="WYJ75750.1"/>
    </source>
</evidence>
<dbReference type="PANTHER" id="PTHR43581:SF4">
    <property type="entry name" value="ATP_GTP PHOSPHATASE"/>
    <property type="match status" value="1"/>
</dbReference>
<dbReference type="InterPro" id="IPR041685">
    <property type="entry name" value="AAA_GajA/Old/RecF-like"/>
</dbReference>
<reference evidence="3 4" key="1">
    <citation type="submission" date="2021-03" db="EMBL/GenBank/DDBJ databases">
        <authorList>
            <person name="Gilmore M.S."/>
            <person name="Schwartzman J."/>
            <person name="Van Tyne D."/>
            <person name="Martin M."/>
            <person name="Earl A.M."/>
            <person name="Manson A.L."/>
            <person name="Straub T."/>
            <person name="Salamzade R."/>
            <person name="Saavedra J."/>
            <person name="Lebreton F."/>
            <person name="Prichula J."/>
            <person name="Schaufler K."/>
            <person name="Gaca A."/>
            <person name="Sgardioli B."/>
            <person name="Wagenaar J."/>
            <person name="Strong T."/>
        </authorList>
    </citation>
    <scope>NUCLEOTIDE SEQUENCE [LARGE SCALE GENOMIC DNA]</scope>
    <source>
        <strain evidence="3 4">DIV2402</strain>
    </source>
</reference>
<dbReference type="InterPro" id="IPR034139">
    <property type="entry name" value="TOPRIM_OLD"/>
</dbReference>
<evidence type="ECO:0000313" key="4">
    <source>
        <dbReference type="Proteomes" id="UP000664701"/>
    </source>
</evidence>
<evidence type="ECO:0008006" key="5">
    <source>
        <dbReference type="Google" id="ProtNLM"/>
    </source>
</evidence>
<proteinExistence type="predicted"/>
<accession>A0ABZ2SIP7</accession>
<dbReference type="Gene3D" id="3.40.50.300">
    <property type="entry name" value="P-loop containing nucleotide triphosphate hydrolases"/>
    <property type="match status" value="1"/>
</dbReference>
<dbReference type="SUPFAM" id="SSF52540">
    <property type="entry name" value="P-loop containing nucleoside triphosphate hydrolases"/>
    <property type="match status" value="1"/>
</dbReference>
<protein>
    <recommendedName>
        <fullName evidence="5">ATP-dependent endonuclease</fullName>
    </recommendedName>
</protein>
<dbReference type="Pfam" id="PF13175">
    <property type="entry name" value="AAA_15"/>
    <property type="match status" value="1"/>
</dbReference>
<dbReference type="InterPro" id="IPR027417">
    <property type="entry name" value="P-loop_NTPase"/>
</dbReference>
<dbReference type="CDD" id="cd01026">
    <property type="entry name" value="TOPRIM_OLD"/>
    <property type="match status" value="1"/>
</dbReference>
<dbReference type="Proteomes" id="UP000664701">
    <property type="component" value="Chromosome"/>
</dbReference>
<dbReference type="InterPro" id="IPR051396">
    <property type="entry name" value="Bact_Antivir_Def_Nuclease"/>
</dbReference>
<dbReference type="EMBL" id="CP147251">
    <property type="protein sequence ID" value="WYJ75750.1"/>
    <property type="molecule type" value="Genomic_DNA"/>
</dbReference>